<dbReference type="NCBIfam" id="TIGR00310">
    <property type="entry name" value="ZPR1_znf"/>
    <property type="match status" value="1"/>
</dbReference>
<sequence length="418" mass="46574">MSADEKTTAQSQFDNAVESQFKNIGEIVEKGEGDDEDLGPMQVESMCMNCHENGTTRLLLIRVPYFRDIILESFECPHCHFTNNSIKAAGQIQTQGAKYTLTVESQDDMQRQLIKSDQGVLTIDSLGIEAPREGTLTNPLIDSLKSYLDGTGFPFTISLDDPTGNSWIAPNTQDRGNKYRTKLYYRTHEQNEELGIAADPDAAQAEDPDSEIVDGKEYCLPAECPGCSKPCELLIKKVNIPYFKEVYLWSNVCEHCGLRSSDVKTGGEVPELGKRITLTVKNEVDLSRDILKSDTCAVHSDELEISIQAGTLGGRFTTLEGLLTEVRDSLKGHLFDIGGGGGDSLESTEKAKWDRFFERLEWAINGDFENYVQDLCAPAADPQITIEEYQRTDEEEDDLGLKDMKTEGYEEDAQEQKS</sequence>
<dbReference type="InterPro" id="IPR004457">
    <property type="entry name" value="Znf_ZPR1"/>
</dbReference>
<organism evidence="9 10">
    <name type="scientific">Penicillium hetheringtonii</name>
    <dbReference type="NCBI Taxonomy" id="911720"/>
    <lineage>
        <taxon>Eukaryota</taxon>
        <taxon>Fungi</taxon>
        <taxon>Dikarya</taxon>
        <taxon>Ascomycota</taxon>
        <taxon>Pezizomycotina</taxon>
        <taxon>Eurotiomycetes</taxon>
        <taxon>Eurotiomycetidae</taxon>
        <taxon>Eurotiales</taxon>
        <taxon>Aspergillaceae</taxon>
        <taxon>Penicillium</taxon>
    </lineage>
</organism>
<dbReference type="GO" id="GO:0020037">
    <property type="term" value="F:heme binding"/>
    <property type="evidence" value="ECO:0007669"/>
    <property type="project" value="InterPro"/>
</dbReference>
<evidence type="ECO:0000256" key="1">
    <source>
        <dbReference type="ARBA" id="ARBA00008354"/>
    </source>
</evidence>
<dbReference type="InterPro" id="IPR056180">
    <property type="entry name" value="ZPR1_jr_dom"/>
</dbReference>
<proteinExistence type="inferred from homology"/>
<protein>
    <submittedName>
        <fullName evidence="9">Zinc finger protein ZPR1</fullName>
    </submittedName>
</protein>
<dbReference type="FunFam" id="2.20.25.420:FF:000001">
    <property type="entry name" value="Zinc finger protein ZPR1"/>
    <property type="match status" value="1"/>
</dbReference>
<gene>
    <name evidence="9" type="ORF">N7450_010511</name>
</gene>
<keyword evidence="3" id="KW-0863">Zinc-finger</keyword>
<dbReference type="InterPro" id="IPR009056">
    <property type="entry name" value="Cyt_c-like_dom"/>
</dbReference>
<dbReference type="AlphaFoldDB" id="A0AAD6GMG9"/>
<accession>A0AAD6GMG9</accession>
<dbReference type="InterPro" id="IPR040141">
    <property type="entry name" value="ZPR1"/>
</dbReference>
<feature type="domain" description="Cytochrome c" evidence="8">
    <location>
        <begin position="34"/>
        <end position="152"/>
    </location>
</feature>
<evidence type="ECO:0000256" key="7">
    <source>
        <dbReference type="SAM" id="MobiDB-lite"/>
    </source>
</evidence>
<dbReference type="Proteomes" id="UP001216150">
    <property type="component" value="Unassembled WGS sequence"/>
</dbReference>
<keyword evidence="4" id="KW-0862">Zinc</keyword>
<comment type="caution">
    <text evidence="9">The sequence shown here is derived from an EMBL/GenBank/DDBJ whole genome shotgun (WGS) entry which is preliminary data.</text>
</comment>
<dbReference type="Gene3D" id="2.20.25.420">
    <property type="entry name" value="ZPR1, zinc finger domain"/>
    <property type="match status" value="2"/>
</dbReference>
<feature type="compositionally biased region" description="Basic and acidic residues" evidence="7">
    <location>
        <begin position="399"/>
        <end position="418"/>
    </location>
</feature>
<dbReference type="GO" id="GO:0009055">
    <property type="term" value="F:electron transfer activity"/>
    <property type="evidence" value="ECO:0007669"/>
    <property type="project" value="InterPro"/>
</dbReference>
<dbReference type="PROSITE" id="PS51007">
    <property type="entry name" value="CYTC"/>
    <property type="match status" value="1"/>
</dbReference>
<dbReference type="EMBL" id="JAQJAC010000010">
    <property type="protein sequence ID" value="KAJ5568025.1"/>
    <property type="molecule type" value="Genomic_DNA"/>
</dbReference>
<feature type="region of interest" description="Disordered" evidence="7">
    <location>
        <begin position="386"/>
        <end position="418"/>
    </location>
</feature>
<dbReference type="PANTHER" id="PTHR10876:SF0">
    <property type="entry name" value="ZINC FINGER PROTEIN ZPR1"/>
    <property type="match status" value="1"/>
</dbReference>
<keyword evidence="2 6" id="KW-0479">Metal-binding</keyword>
<dbReference type="Gene3D" id="2.60.120.1040">
    <property type="entry name" value="ZPR1, A/B domain"/>
    <property type="match status" value="3"/>
</dbReference>
<evidence type="ECO:0000256" key="3">
    <source>
        <dbReference type="ARBA" id="ARBA00022771"/>
    </source>
</evidence>
<dbReference type="InterPro" id="IPR042452">
    <property type="entry name" value="ZPR1_Znf1/2"/>
</dbReference>
<dbReference type="GO" id="GO:0008270">
    <property type="term" value="F:zinc ion binding"/>
    <property type="evidence" value="ECO:0007669"/>
    <property type="project" value="UniProtKB-KW"/>
</dbReference>
<evidence type="ECO:0000313" key="10">
    <source>
        <dbReference type="Proteomes" id="UP001216150"/>
    </source>
</evidence>
<evidence type="ECO:0000256" key="4">
    <source>
        <dbReference type="ARBA" id="ARBA00022833"/>
    </source>
</evidence>
<keyword evidence="10" id="KW-1185">Reference proteome</keyword>
<evidence type="ECO:0000256" key="2">
    <source>
        <dbReference type="ARBA" id="ARBA00022723"/>
    </source>
</evidence>
<dbReference type="Pfam" id="PF03367">
    <property type="entry name" value="Zn_ribbon_ZPR1"/>
    <property type="match status" value="2"/>
</dbReference>
<reference evidence="9 10" key="1">
    <citation type="journal article" date="2023" name="IMA Fungus">
        <title>Comparative genomic study of the Penicillium genus elucidates a diverse pangenome and 15 lateral gene transfer events.</title>
        <authorList>
            <person name="Petersen C."/>
            <person name="Sorensen T."/>
            <person name="Nielsen M.R."/>
            <person name="Sondergaard T.E."/>
            <person name="Sorensen J.L."/>
            <person name="Fitzpatrick D.A."/>
            <person name="Frisvad J.C."/>
            <person name="Nielsen K.L."/>
        </authorList>
    </citation>
    <scope>NUCLEOTIDE SEQUENCE [LARGE SCALE GENOMIC DNA]</scope>
    <source>
        <strain evidence="9 10">IBT 29057</strain>
    </source>
</reference>
<evidence type="ECO:0000256" key="5">
    <source>
        <dbReference type="ARBA" id="ARBA00023004"/>
    </source>
</evidence>
<dbReference type="SMART" id="SM00709">
    <property type="entry name" value="Zpr1"/>
    <property type="match status" value="2"/>
</dbReference>
<name>A0AAD6GMG9_9EURO</name>
<dbReference type="Pfam" id="PF22794">
    <property type="entry name" value="jr-ZPR1"/>
    <property type="match status" value="2"/>
</dbReference>
<dbReference type="GO" id="GO:0005634">
    <property type="term" value="C:nucleus"/>
    <property type="evidence" value="ECO:0007669"/>
    <property type="project" value="TreeGrafter"/>
</dbReference>
<comment type="similarity">
    <text evidence="1">Belongs to the ZPR1 family.</text>
</comment>
<evidence type="ECO:0000256" key="6">
    <source>
        <dbReference type="PROSITE-ProRule" id="PRU00433"/>
    </source>
</evidence>
<keyword evidence="5 6" id="KW-0408">Iron</keyword>
<evidence type="ECO:0000313" key="9">
    <source>
        <dbReference type="EMBL" id="KAJ5568025.1"/>
    </source>
</evidence>
<dbReference type="InterPro" id="IPR042451">
    <property type="entry name" value="ZPR1_A/B_dom"/>
</dbReference>
<dbReference type="PANTHER" id="PTHR10876">
    <property type="entry name" value="ZINC FINGER PROTEIN ZPR1"/>
    <property type="match status" value="1"/>
</dbReference>
<keyword evidence="6" id="KW-0349">Heme</keyword>
<evidence type="ECO:0000259" key="8">
    <source>
        <dbReference type="PROSITE" id="PS51007"/>
    </source>
</evidence>